<evidence type="ECO:0000313" key="3">
    <source>
        <dbReference type="EMBL" id="PJC30927.1"/>
    </source>
</evidence>
<dbReference type="EMBL" id="PFSC01000124">
    <property type="protein sequence ID" value="PJC30927.1"/>
    <property type="molecule type" value="Genomic_DNA"/>
</dbReference>
<name>A0A2M8EXR0_9BACT</name>
<evidence type="ECO:0000256" key="1">
    <source>
        <dbReference type="ARBA" id="ARBA00023002"/>
    </source>
</evidence>
<accession>A0A2M8EXR0</accession>
<keyword evidence="2" id="KW-0533">Nickel</keyword>
<protein>
    <recommendedName>
        <fullName evidence="5">Ni/Fe hydrogenase subunit alpha</fullName>
    </recommendedName>
</protein>
<dbReference type="InterPro" id="IPR029014">
    <property type="entry name" value="NiFe-Hase_large"/>
</dbReference>
<feature type="binding site" evidence="2">
    <location>
        <position position="372"/>
    </location>
    <ligand>
        <name>Mg(2+)</name>
        <dbReference type="ChEBI" id="CHEBI:18420"/>
    </ligand>
</feature>
<dbReference type="Gene3D" id="1.10.645.10">
    <property type="entry name" value="Cytochrome-c3 Hydrogenase, chain B"/>
    <property type="match status" value="1"/>
</dbReference>
<feature type="binding site" evidence="2">
    <location>
        <position position="65"/>
    </location>
    <ligand>
        <name>Ni(2+)</name>
        <dbReference type="ChEBI" id="CHEBI:49786"/>
    </ligand>
</feature>
<dbReference type="GO" id="GO:0016151">
    <property type="term" value="F:nickel cation binding"/>
    <property type="evidence" value="ECO:0007669"/>
    <property type="project" value="InterPro"/>
</dbReference>
<gene>
    <name evidence="3" type="ORF">CO051_04775</name>
</gene>
<evidence type="ECO:0008006" key="5">
    <source>
        <dbReference type="Google" id="ProtNLM"/>
    </source>
</evidence>
<dbReference type="AlphaFoldDB" id="A0A2M8EXR0"/>
<feature type="binding site" evidence="2">
    <location>
        <position position="68"/>
    </location>
    <ligand>
        <name>Ni(2+)</name>
        <dbReference type="ChEBI" id="CHEBI:49786"/>
    </ligand>
</feature>
<dbReference type="PANTHER" id="PTHR43600">
    <property type="entry name" value="COENZYME F420 HYDROGENASE, SUBUNIT ALPHA"/>
    <property type="match status" value="1"/>
</dbReference>
<organism evidence="3 4">
    <name type="scientific">Candidatus Roizmanbacteria bacterium CG_4_9_14_0_2_um_filter_39_13</name>
    <dbReference type="NCBI Taxonomy" id="1974839"/>
    <lineage>
        <taxon>Bacteria</taxon>
        <taxon>Candidatus Roizmaniibacteriota</taxon>
    </lineage>
</organism>
<dbReference type="InterPro" id="IPR018194">
    <property type="entry name" value="Ni-dep_hyd_lsu_Ni_BS"/>
</dbReference>
<reference evidence="4" key="1">
    <citation type="submission" date="2017-09" db="EMBL/GenBank/DDBJ databases">
        <title>Depth-based differentiation of microbial function through sediment-hosted aquifers and enrichment of novel symbionts in the deep terrestrial subsurface.</title>
        <authorList>
            <person name="Probst A.J."/>
            <person name="Ladd B."/>
            <person name="Jarett J.K."/>
            <person name="Geller-Mcgrath D.E."/>
            <person name="Sieber C.M.K."/>
            <person name="Emerson J.B."/>
            <person name="Anantharaman K."/>
            <person name="Thomas B.C."/>
            <person name="Malmstrom R."/>
            <person name="Stieglmeier M."/>
            <person name="Klingl A."/>
            <person name="Woyke T."/>
            <person name="Ryan C.M."/>
            <person name="Banfield J.F."/>
        </authorList>
    </citation>
    <scope>NUCLEOTIDE SEQUENCE [LARGE SCALE GENOMIC DNA]</scope>
</reference>
<keyword evidence="2" id="KW-0408">Iron</keyword>
<dbReference type="PROSITE" id="PS00508">
    <property type="entry name" value="NI_HGENASE_L_2"/>
    <property type="match status" value="1"/>
</dbReference>
<comment type="caution">
    <text evidence="3">The sequence shown here is derived from an EMBL/GenBank/DDBJ whole genome shotgun (WGS) entry which is preliminary data.</text>
</comment>
<keyword evidence="1" id="KW-0560">Oxidoreductase</keyword>
<dbReference type="SUPFAM" id="SSF56762">
    <property type="entry name" value="HydB/Nqo4-like"/>
    <property type="match status" value="1"/>
</dbReference>
<feature type="binding site" evidence="2">
    <location>
        <position position="416"/>
    </location>
    <ligand>
        <name>Ni(2+)</name>
        <dbReference type="ChEBI" id="CHEBI:49786"/>
    </ligand>
</feature>
<sequence length="431" mass="48674">MHQGNFDLSLEQITKIEGHAALTLKVKNGTVEKCTFEVPEYKRFYTQAVRGKHITAIPQMVARICGTCSNAHLLCSIRAVEDAMGIKVSKQTYLLRRILNNGLIIRDHALHLYVFVLPDLYGRESLLAFDEAIEEEHELVHDAFAIKEVGNLLAKWSGGRSVHAPFPTIGGFLTLPKNGDQEKLILKLELIRKKVEKIIKIFEKCEFEIKEDILFSALQDNNYDFFGKTIITADNACVPARNYADHLEHVVKPYSQASAYMYEGKTFMVGALSRMNLSKAGLHAHTKHGAESALKLFPSQNIFHNNLAQAIEILHCLDDSIDILSKLEIKDEKPVPYTLKAGMGTGVIEAPRGTLYHRYQIDEKGVVIHGDIIVPTGQNQICIEKSLWDFAQKNLHLEKKQLAHEMEKLIRAYDPCMSCSSHFLKLKIEQL</sequence>
<comment type="cofactor">
    <cofactor evidence="2">
        <name>Ni(2+)</name>
        <dbReference type="ChEBI" id="CHEBI:49786"/>
    </cofactor>
</comment>
<dbReference type="InterPro" id="IPR001501">
    <property type="entry name" value="Ni-dep_hyd_lsu"/>
</dbReference>
<dbReference type="Pfam" id="PF00374">
    <property type="entry name" value="NiFeSe_Hases"/>
    <property type="match status" value="2"/>
</dbReference>
<feature type="binding site" evidence="2">
    <location>
        <position position="419"/>
    </location>
    <ligand>
        <name>Fe cation</name>
        <dbReference type="ChEBI" id="CHEBI:24875"/>
    </ligand>
</feature>
<comment type="cofactor">
    <cofactor evidence="2">
        <name>Fe cation</name>
        <dbReference type="ChEBI" id="CHEBI:24875"/>
    </cofactor>
</comment>
<evidence type="ECO:0000313" key="4">
    <source>
        <dbReference type="Proteomes" id="UP000231383"/>
    </source>
</evidence>
<proteinExistence type="predicted"/>
<dbReference type="PANTHER" id="PTHR43600:SF4">
    <property type="entry name" value="CYTOSOLIC NIFE-HYDROGENASE, ALPHA SUBUNIT"/>
    <property type="match status" value="1"/>
</dbReference>
<feature type="binding site" evidence="2">
    <location>
        <position position="68"/>
    </location>
    <ligand>
        <name>Fe cation</name>
        <dbReference type="ChEBI" id="CHEBI:24875"/>
    </ligand>
</feature>
<dbReference type="GO" id="GO:0008901">
    <property type="term" value="F:ferredoxin hydrogenase activity"/>
    <property type="evidence" value="ECO:0007669"/>
    <property type="project" value="InterPro"/>
</dbReference>
<evidence type="ECO:0000256" key="2">
    <source>
        <dbReference type="PIRSR" id="PIRSR601501-1"/>
    </source>
</evidence>
<keyword evidence="2" id="KW-0460">Magnesium</keyword>
<dbReference type="Proteomes" id="UP000231383">
    <property type="component" value="Unassembled WGS sequence"/>
</dbReference>
<feature type="binding site" evidence="2">
    <location>
        <position position="422"/>
    </location>
    <ligand>
        <name>Mg(2+)</name>
        <dbReference type="ChEBI" id="CHEBI:18420"/>
    </ligand>
</feature>
<keyword evidence="2" id="KW-0479">Metal-binding</keyword>